<name>A0A4Y7RB86_9FIRM</name>
<feature type="transmembrane region" description="Helical" evidence="5">
    <location>
        <begin position="166"/>
        <end position="186"/>
    </location>
</feature>
<comment type="subcellular location">
    <subcellularLocation>
        <location evidence="1">Membrane</location>
        <topology evidence="1">Multi-pass membrane protein</topology>
    </subcellularLocation>
</comment>
<comment type="caution">
    <text evidence="6">The sequence shown here is derived from an EMBL/GenBank/DDBJ whole genome shotgun (WGS) entry which is preliminary data.</text>
</comment>
<feature type="transmembrane region" description="Helical" evidence="5">
    <location>
        <begin position="231"/>
        <end position="253"/>
    </location>
</feature>
<dbReference type="PANTHER" id="PTHR10361:SF28">
    <property type="entry name" value="P3 PROTEIN-RELATED"/>
    <property type="match status" value="1"/>
</dbReference>
<evidence type="ECO:0000313" key="7">
    <source>
        <dbReference type="Proteomes" id="UP000298324"/>
    </source>
</evidence>
<feature type="transmembrane region" description="Helical" evidence="5">
    <location>
        <begin position="132"/>
        <end position="154"/>
    </location>
</feature>
<gene>
    <name evidence="6" type="ORF">Psch_03051</name>
</gene>
<dbReference type="AlphaFoldDB" id="A0A4Y7RB86"/>
<dbReference type="Gene3D" id="1.20.1530.20">
    <property type="match status" value="1"/>
</dbReference>
<feature type="transmembrane region" description="Helical" evidence="5">
    <location>
        <begin position="100"/>
        <end position="120"/>
    </location>
</feature>
<dbReference type="GO" id="GO:0016020">
    <property type="term" value="C:membrane"/>
    <property type="evidence" value="ECO:0007669"/>
    <property type="project" value="UniProtKB-SubCell"/>
</dbReference>
<evidence type="ECO:0000313" key="6">
    <source>
        <dbReference type="EMBL" id="TEB06009.1"/>
    </source>
</evidence>
<keyword evidence="4 5" id="KW-0472">Membrane</keyword>
<organism evidence="6 7">
    <name type="scientific">Pelotomaculum schinkii</name>
    <dbReference type="NCBI Taxonomy" id="78350"/>
    <lineage>
        <taxon>Bacteria</taxon>
        <taxon>Bacillati</taxon>
        <taxon>Bacillota</taxon>
        <taxon>Clostridia</taxon>
        <taxon>Eubacteriales</taxon>
        <taxon>Desulfotomaculaceae</taxon>
        <taxon>Pelotomaculum</taxon>
    </lineage>
</organism>
<evidence type="ECO:0000256" key="1">
    <source>
        <dbReference type="ARBA" id="ARBA00004141"/>
    </source>
</evidence>
<evidence type="ECO:0000256" key="5">
    <source>
        <dbReference type="SAM" id="Phobius"/>
    </source>
</evidence>
<dbReference type="Pfam" id="PF01758">
    <property type="entry name" value="SBF"/>
    <property type="match status" value="1"/>
</dbReference>
<proteinExistence type="predicted"/>
<dbReference type="InterPro" id="IPR002657">
    <property type="entry name" value="BilAc:Na_symport/Acr3"/>
</dbReference>
<dbReference type="PANTHER" id="PTHR10361">
    <property type="entry name" value="SODIUM-BILE ACID COTRANSPORTER"/>
    <property type="match status" value="1"/>
</dbReference>
<feature type="transmembrane region" description="Helical" evidence="5">
    <location>
        <begin position="12"/>
        <end position="31"/>
    </location>
</feature>
<feature type="transmembrane region" description="Helical" evidence="5">
    <location>
        <begin position="265"/>
        <end position="284"/>
    </location>
</feature>
<protein>
    <submittedName>
        <fullName evidence="6">Sodium Bile acid symporter family protein</fullName>
    </submittedName>
</protein>
<evidence type="ECO:0000256" key="3">
    <source>
        <dbReference type="ARBA" id="ARBA00022989"/>
    </source>
</evidence>
<dbReference type="RefSeq" id="WP_134219580.1">
    <property type="nucleotide sequence ID" value="NZ_QFGA01000002.1"/>
</dbReference>
<reference evidence="6 7" key="1">
    <citation type="journal article" date="2018" name="Environ. Microbiol.">
        <title>Novel energy conservation strategies and behaviour of Pelotomaculum schinkii driving syntrophic propionate catabolism.</title>
        <authorList>
            <person name="Hidalgo-Ahumada C.A.P."/>
            <person name="Nobu M.K."/>
            <person name="Narihiro T."/>
            <person name="Tamaki H."/>
            <person name="Liu W.T."/>
            <person name="Kamagata Y."/>
            <person name="Stams A.J.M."/>
            <person name="Imachi H."/>
            <person name="Sousa D.Z."/>
        </authorList>
    </citation>
    <scope>NUCLEOTIDE SEQUENCE [LARGE SCALE GENOMIC DNA]</scope>
    <source>
        <strain evidence="6 7">HH</strain>
    </source>
</reference>
<keyword evidence="2 5" id="KW-0812">Transmembrane</keyword>
<dbReference type="EMBL" id="QFGA01000002">
    <property type="protein sequence ID" value="TEB06009.1"/>
    <property type="molecule type" value="Genomic_DNA"/>
</dbReference>
<dbReference type="InterPro" id="IPR004710">
    <property type="entry name" value="Bilac:Na_transpt"/>
</dbReference>
<dbReference type="InterPro" id="IPR038770">
    <property type="entry name" value="Na+/solute_symporter_sf"/>
</dbReference>
<evidence type="ECO:0000256" key="2">
    <source>
        <dbReference type="ARBA" id="ARBA00022692"/>
    </source>
</evidence>
<dbReference type="Proteomes" id="UP000298324">
    <property type="component" value="Unassembled WGS sequence"/>
</dbReference>
<keyword evidence="3 5" id="KW-1133">Transmembrane helix</keyword>
<evidence type="ECO:0000256" key="4">
    <source>
        <dbReference type="ARBA" id="ARBA00023136"/>
    </source>
</evidence>
<accession>A0A4Y7RB86</accession>
<keyword evidence="7" id="KW-1185">Reference proteome</keyword>
<feature type="transmembrane region" description="Helical" evidence="5">
    <location>
        <begin position="71"/>
        <end position="94"/>
    </location>
</feature>
<feature type="transmembrane region" description="Helical" evidence="5">
    <location>
        <begin position="37"/>
        <end position="59"/>
    </location>
</feature>
<sequence length="327" mass="36029">MLEIFARCNSWLSQHMFFVVLSALLFGFTSPLPQAPLLNTIAVVLFAYMTFVTALETNYKSFFHVLTRPWVTLWMLLLIHGVMPLVAWLIGLLFYPQSELTRLGFLIGASVPIGVTSVIWTSITRGDVSQALVAVTADTLISPLLLPVFILLVAGQTVHVYYGQMMMELLLMVTIPSFLGMAVNAWTHGSLAGFTRSAGGFTSKLALFGVILINASAIAPEINWNSSLLKMLLTILFISVSGYYLGYAGSYALKERRRDTVATMVYNVGMRNISFGSVLAVTYFPPAVAIPVTLAMLYQQPLAAVVSYLFHRFDRLSMTKGRTKGRG</sequence>